<dbReference type="InterPro" id="IPR000266">
    <property type="entry name" value="Ribosomal_uS17"/>
</dbReference>
<dbReference type="PANTHER" id="PTHR10744:SF7">
    <property type="entry name" value="SMALL RIBOSOMAL SUBUNIT PROTEIN US17C"/>
    <property type="match status" value="1"/>
</dbReference>
<keyword evidence="2" id="KW-0809">Transit peptide</keyword>
<dbReference type="PRINTS" id="PR00973">
    <property type="entry name" value="RIBOSOMALS17"/>
</dbReference>
<dbReference type="GO" id="GO:0005840">
    <property type="term" value="C:ribosome"/>
    <property type="evidence" value="ECO:0007669"/>
    <property type="project" value="UniProtKB-KW"/>
</dbReference>
<dbReference type="InterPro" id="IPR012340">
    <property type="entry name" value="NA-bd_OB-fold"/>
</dbReference>
<dbReference type="CDD" id="cd00364">
    <property type="entry name" value="Ribosomal_uS17"/>
    <property type="match status" value="1"/>
</dbReference>
<evidence type="ECO:0000256" key="5">
    <source>
        <dbReference type="ARBA" id="ARBA00035308"/>
    </source>
</evidence>
<evidence type="ECO:0000256" key="2">
    <source>
        <dbReference type="ARBA" id="ARBA00022946"/>
    </source>
</evidence>
<keyword evidence="4" id="KW-0687">Ribonucleoprotein</keyword>
<feature type="compositionally biased region" description="Polar residues" evidence="6">
    <location>
        <begin position="147"/>
        <end position="156"/>
    </location>
</feature>
<evidence type="ECO:0000256" key="6">
    <source>
        <dbReference type="SAM" id="MobiDB-lite"/>
    </source>
</evidence>
<dbReference type="PANTHER" id="PTHR10744">
    <property type="entry name" value="40S RIBOSOMAL PROTEIN S11 FAMILY MEMBER"/>
    <property type="match status" value="1"/>
</dbReference>
<accession>A0A0C9QSW4</accession>
<dbReference type="NCBIfam" id="NF004123">
    <property type="entry name" value="PRK05610.1"/>
    <property type="match status" value="1"/>
</dbReference>
<protein>
    <recommendedName>
        <fullName evidence="5">30S ribosomal protein S17, chloroplastic</fullName>
    </recommendedName>
</protein>
<feature type="region of interest" description="Disordered" evidence="6">
    <location>
        <begin position="131"/>
        <end position="156"/>
    </location>
</feature>
<organism evidence="7">
    <name type="scientific">Wollemia nobilis</name>
    <dbReference type="NCBI Taxonomy" id="56998"/>
    <lineage>
        <taxon>Eukaryota</taxon>
        <taxon>Viridiplantae</taxon>
        <taxon>Streptophyta</taxon>
        <taxon>Embryophyta</taxon>
        <taxon>Tracheophyta</taxon>
        <taxon>Spermatophyta</taxon>
        <taxon>Pinopsida</taxon>
        <taxon>Pinidae</taxon>
        <taxon>Conifers II</taxon>
        <taxon>Araucariales</taxon>
        <taxon>Araucariaceae</taxon>
        <taxon>Wollemia</taxon>
    </lineage>
</organism>
<name>A0A0C9QSW4_9CONI</name>
<dbReference type="Pfam" id="PF00366">
    <property type="entry name" value="Ribosomal_S17"/>
    <property type="match status" value="1"/>
</dbReference>
<sequence>MAMATVGLSLRMPIATTKDRGPLSSSFWKGSNPSPIRIPIPISVSSPASSSLPYLQVRAAKTVVGRVVCATNDKTVRVEVTRLAPHPLYKKRLRYKKDYQVHDPLNQFKKGDMVELQRCRPISKTKSFLAVPLPPRSSKAPQDISLPLQSSTPTTE</sequence>
<evidence type="ECO:0000256" key="3">
    <source>
        <dbReference type="ARBA" id="ARBA00022980"/>
    </source>
</evidence>
<reference evidence="7" key="1">
    <citation type="submission" date="2015-02" db="EMBL/GenBank/DDBJ databases">
        <title>A transcriptome of Wollemia nobilis - a relic of Gondwana.</title>
        <authorList>
            <person name="Chia J.Y."/>
            <person name="Leong Y.S."/>
            <person name="Abdul Karim S."/>
            <person name="Wan Azmi N."/>
            <person name="Hercus R."/>
            <person name="Croft L."/>
        </authorList>
    </citation>
    <scope>NUCLEOTIDE SEQUENCE</scope>
    <source>
        <strain evidence="7">MaeBrown</strain>
        <tissue evidence="7">Leaf</tissue>
    </source>
</reference>
<dbReference type="EMBL" id="GCHU01011105">
    <property type="protein sequence ID" value="JAG87825.1"/>
    <property type="molecule type" value="Transcribed_RNA"/>
</dbReference>
<evidence type="ECO:0000256" key="1">
    <source>
        <dbReference type="ARBA" id="ARBA00010254"/>
    </source>
</evidence>
<dbReference type="SUPFAM" id="SSF50249">
    <property type="entry name" value="Nucleic acid-binding proteins"/>
    <property type="match status" value="1"/>
</dbReference>
<dbReference type="GO" id="GO:0006412">
    <property type="term" value="P:translation"/>
    <property type="evidence" value="ECO:0007669"/>
    <property type="project" value="InterPro"/>
</dbReference>
<dbReference type="GO" id="GO:0003735">
    <property type="term" value="F:structural constituent of ribosome"/>
    <property type="evidence" value="ECO:0007669"/>
    <property type="project" value="InterPro"/>
</dbReference>
<dbReference type="GO" id="GO:1990904">
    <property type="term" value="C:ribonucleoprotein complex"/>
    <property type="evidence" value="ECO:0007669"/>
    <property type="project" value="UniProtKB-KW"/>
</dbReference>
<dbReference type="Gene3D" id="2.40.50.140">
    <property type="entry name" value="Nucleic acid-binding proteins"/>
    <property type="match status" value="1"/>
</dbReference>
<evidence type="ECO:0000256" key="4">
    <source>
        <dbReference type="ARBA" id="ARBA00023274"/>
    </source>
</evidence>
<evidence type="ECO:0000313" key="7">
    <source>
        <dbReference type="EMBL" id="JAG87825.1"/>
    </source>
</evidence>
<comment type="similarity">
    <text evidence="1">Belongs to the universal ribosomal protein uS17 family.</text>
</comment>
<keyword evidence="3" id="KW-0689">Ribosomal protein</keyword>
<proteinExistence type="inferred from homology"/>
<dbReference type="AlphaFoldDB" id="A0A0C9QSW4"/>